<name>A0A7J6R6U6_PEROL</name>
<dbReference type="Proteomes" id="UP000574390">
    <property type="component" value="Unassembled WGS sequence"/>
</dbReference>
<feature type="non-terminal residue" evidence="2">
    <location>
        <position position="1"/>
    </location>
</feature>
<evidence type="ECO:0000313" key="3">
    <source>
        <dbReference type="Proteomes" id="UP000574390"/>
    </source>
</evidence>
<feature type="compositionally biased region" description="Basic residues" evidence="1">
    <location>
        <begin position="499"/>
        <end position="508"/>
    </location>
</feature>
<dbReference type="AlphaFoldDB" id="A0A7J6R6U6"/>
<feature type="compositionally biased region" description="Basic and acidic residues" evidence="1">
    <location>
        <begin position="509"/>
        <end position="524"/>
    </location>
</feature>
<protein>
    <submittedName>
        <fullName evidence="2">Uncharacterized protein</fullName>
    </submittedName>
</protein>
<comment type="caution">
    <text evidence="2">The sequence shown here is derived from an EMBL/GenBank/DDBJ whole genome shotgun (WGS) entry which is preliminary data.</text>
</comment>
<dbReference type="EMBL" id="JABANM010024916">
    <property type="protein sequence ID" value="KAF4715410.1"/>
    <property type="molecule type" value="Genomic_DNA"/>
</dbReference>
<gene>
    <name evidence="2" type="ORF">FOZ62_029324</name>
</gene>
<reference evidence="2 3" key="1">
    <citation type="submission" date="2020-04" db="EMBL/GenBank/DDBJ databases">
        <title>Perkinsus olseni comparative genomics.</title>
        <authorList>
            <person name="Bogema D.R."/>
        </authorList>
    </citation>
    <scope>NUCLEOTIDE SEQUENCE [LARGE SCALE GENOMIC DNA]</scope>
    <source>
        <strain evidence="2">ATCC PRA-205</strain>
    </source>
</reference>
<evidence type="ECO:0000313" key="2">
    <source>
        <dbReference type="EMBL" id="KAF4715410.1"/>
    </source>
</evidence>
<proteinExistence type="predicted"/>
<feature type="region of interest" description="Disordered" evidence="1">
    <location>
        <begin position="477"/>
        <end position="524"/>
    </location>
</feature>
<evidence type="ECO:0000256" key="1">
    <source>
        <dbReference type="SAM" id="MobiDB-lite"/>
    </source>
</evidence>
<organism evidence="2 3">
    <name type="scientific">Perkinsus olseni</name>
    <name type="common">Perkinsus atlanticus</name>
    <dbReference type="NCBI Taxonomy" id="32597"/>
    <lineage>
        <taxon>Eukaryota</taxon>
        <taxon>Sar</taxon>
        <taxon>Alveolata</taxon>
        <taxon>Perkinsozoa</taxon>
        <taxon>Perkinsea</taxon>
        <taxon>Perkinsida</taxon>
        <taxon>Perkinsidae</taxon>
        <taxon>Perkinsus</taxon>
    </lineage>
</organism>
<accession>A0A7J6R6U6</accession>
<sequence>GLGVALAALLHHTPVGILEGMGAMALERLESRYGFSTFSESLDSFIERKLFITNRGGRGSATSMAAHPFPRPSPVSIASAEATERTTTTSPPGSIQATSVNASIRLRRELVVGHQLTEYSPVLQFPLHPTLDGHAVAKLISLYARMVTSLAQLEKVLQVDGGWPPIAIRYQHHINRAVQESGDITVASRGGVALVDDLDLLRPILWEPSILKYLIAQQVMHDSRDLCSGLVIDGDDAAEIQNLYDTLVADWVLEEMSGKASDYGIADVSLSSLCKRHHIRQESACGGLLALRKKQHKSLLVADSAMADDYIVDRSRLFTSVYPKLNREHSPTVSPRKIPAGERLSGMVSRIAYYDSTVLGGAGNLACEETADPKKDGMLVIYWKLNIWPDVLGVTPPSETNEKISRGLRVGHVVDDLFTLPHGEGGICFDEESSLLFVAPKGRDAWLAEDAELLGDGGVVRPGHTSMRHLPQNFTSMGPEFALPPKKSESPSGYDVVHKKGKRGATKVRRIDREKQRQKRFDED</sequence>